<dbReference type="InterPro" id="IPR017496">
    <property type="entry name" value="Photo_alph_chp2"/>
</dbReference>
<feature type="transmembrane region" description="Helical" evidence="2">
    <location>
        <begin position="65"/>
        <end position="88"/>
    </location>
</feature>
<feature type="compositionally biased region" description="Polar residues" evidence="1">
    <location>
        <begin position="269"/>
        <end position="285"/>
    </location>
</feature>
<feature type="transmembrane region" description="Helical" evidence="2">
    <location>
        <begin position="113"/>
        <end position="135"/>
    </location>
</feature>
<accession>A0AAE3VP47</accession>
<protein>
    <submittedName>
        <fullName evidence="3">Photosynthetic complex assembly protein 2</fullName>
    </submittedName>
</protein>
<reference evidence="3" key="1">
    <citation type="submission" date="2023-07" db="EMBL/GenBank/DDBJ databases">
        <title>Genomic Encyclopedia of Type Strains, Phase IV (KMG-IV): sequencing the most valuable type-strain genomes for metagenomic binning, comparative biology and taxonomic classification.</title>
        <authorList>
            <person name="Goeker M."/>
        </authorList>
    </citation>
    <scope>NUCLEOTIDE SEQUENCE</scope>
    <source>
        <strain evidence="3">DSM 21202</strain>
    </source>
</reference>
<sequence>MTLTQHGLPVLYALFLWWFSTGLILYLDGLPRRTFGWTMLGATALAATALALVGWDAADETVFGAYLGFTCGLAVWGWNEVAFLLGYLSGPNREPCPEGLTGWARLKRATDTILYHELAIIAGGALLIALTWNAADHTAVWTYLVLWAMRLSTKINVFLGVPNLAEEFLPAHLAFLPSYFRRRPMNLYFPVAVTASTVLLVGLILAAADPAAGPHATTSLTFLATLVALALLEHWFLVLPLPSSALWSWSIRSRGMDSTPLSPGAVTACSATPNTSAPTKIWSRS</sequence>
<keyword evidence="2" id="KW-0472">Membrane</keyword>
<feature type="region of interest" description="Disordered" evidence="1">
    <location>
        <begin position="263"/>
        <end position="285"/>
    </location>
</feature>
<dbReference type="Pfam" id="PF12291">
    <property type="entry name" value="DUF3623"/>
    <property type="match status" value="1"/>
</dbReference>
<keyword evidence="2" id="KW-1133">Transmembrane helix</keyword>
<proteinExistence type="predicted"/>
<name>A0AAE3VP47_9HYPH</name>
<gene>
    <name evidence="3" type="ORF">J2S73_001910</name>
</gene>
<evidence type="ECO:0000313" key="3">
    <source>
        <dbReference type="EMBL" id="MDQ0315453.1"/>
    </source>
</evidence>
<organism evidence="3 4">
    <name type="scientific">Amorphus orientalis</name>
    <dbReference type="NCBI Taxonomy" id="649198"/>
    <lineage>
        <taxon>Bacteria</taxon>
        <taxon>Pseudomonadati</taxon>
        <taxon>Pseudomonadota</taxon>
        <taxon>Alphaproteobacteria</taxon>
        <taxon>Hyphomicrobiales</taxon>
        <taxon>Amorphaceae</taxon>
        <taxon>Amorphus</taxon>
    </lineage>
</organism>
<feature type="transmembrane region" description="Helical" evidence="2">
    <location>
        <begin position="6"/>
        <end position="27"/>
    </location>
</feature>
<dbReference type="RefSeq" id="WP_306885283.1">
    <property type="nucleotide sequence ID" value="NZ_JAUSUL010000002.1"/>
</dbReference>
<evidence type="ECO:0000256" key="2">
    <source>
        <dbReference type="SAM" id="Phobius"/>
    </source>
</evidence>
<evidence type="ECO:0000256" key="1">
    <source>
        <dbReference type="SAM" id="MobiDB-lite"/>
    </source>
</evidence>
<feature type="transmembrane region" description="Helical" evidence="2">
    <location>
        <begin position="220"/>
        <end position="247"/>
    </location>
</feature>
<evidence type="ECO:0000313" key="4">
    <source>
        <dbReference type="Proteomes" id="UP001229244"/>
    </source>
</evidence>
<dbReference type="EMBL" id="JAUSUL010000002">
    <property type="protein sequence ID" value="MDQ0315453.1"/>
    <property type="molecule type" value="Genomic_DNA"/>
</dbReference>
<dbReference type="Proteomes" id="UP001229244">
    <property type="component" value="Unassembled WGS sequence"/>
</dbReference>
<dbReference type="NCBIfam" id="TIGR03055">
    <property type="entry name" value="photo_alph_chp2"/>
    <property type="match status" value="1"/>
</dbReference>
<keyword evidence="4" id="KW-1185">Reference proteome</keyword>
<dbReference type="AlphaFoldDB" id="A0AAE3VP47"/>
<comment type="caution">
    <text evidence="3">The sequence shown here is derived from an EMBL/GenBank/DDBJ whole genome shotgun (WGS) entry which is preliminary data.</text>
</comment>
<feature type="transmembrane region" description="Helical" evidence="2">
    <location>
        <begin position="187"/>
        <end position="208"/>
    </location>
</feature>
<keyword evidence="2" id="KW-0812">Transmembrane</keyword>
<feature type="transmembrane region" description="Helical" evidence="2">
    <location>
        <begin position="34"/>
        <end position="53"/>
    </location>
</feature>